<dbReference type="PROSITE" id="PS00409">
    <property type="entry name" value="PROKAR_NTER_METHYL"/>
    <property type="match status" value="1"/>
</dbReference>
<feature type="transmembrane region" description="Helical" evidence="1">
    <location>
        <begin position="12"/>
        <end position="33"/>
    </location>
</feature>
<evidence type="ECO:0008006" key="4">
    <source>
        <dbReference type="Google" id="ProtNLM"/>
    </source>
</evidence>
<dbReference type="PATRIC" id="fig|151081.8.peg.3316"/>
<dbReference type="NCBIfam" id="TIGR02532">
    <property type="entry name" value="IV_pilin_GFxxxE"/>
    <property type="match status" value="1"/>
</dbReference>
<dbReference type="Proteomes" id="UP000033664">
    <property type="component" value="Unassembled WGS sequence"/>
</dbReference>
<evidence type="ECO:0000313" key="2">
    <source>
        <dbReference type="EMBL" id="KJY98681.1"/>
    </source>
</evidence>
<dbReference type="Pfam" id="PF07963">
    <property type="entry name" value="N_methyl"/>
    <property type="match status" value="1"/>
</dbReference>
<keyword evidence="1" id="KW-1133">Transmembrane helix</keyword>
<organism evidence="2 3">
    <name type="scientific">Pseudoalteromonas ruthenica</name>
    <dbReference type="NCBI Taxonomy" id="151081"/>
    <lineage>
        <taxon>Bacteria</taxon>
        <taxon>Pseudomonadati</taxon>
        <taxon>Pseudomonadota</taxon>
        <taxon>Gammaproteobacteria</taxon>
        <taxon>Alteromonadales</taxon>
        <taxon>Pseudoalteromonadaceae</taxon>
        <taxon>Pseudoalteromonas</taxon>
    </lineage>
</organism>
<name>A0A0F4PHP9_9GAMM</name>
<gene>
    <name evidence="2" type="ORF">TW72_13240</name>
</gene>
<keyword evidence="1" id="KW-0472">Membrane</keyword>
<evidence type="ECO:0000313" key="3">
    <source>
        <dbReference type="Proteomes" id="UP000033664"/>
    </source>
</evidence>
<proteinExistence type="predicted"/>
<keyword evidence="1" id="KW-0812">Transmembrane</keyword>
<sequence>MNNIKGFSLVELLVAVTIATMAIALTQLIYSNFVNFEIKASKRINELESVLTLRDEIIIALEDEQRSGTIELLGKQCNWSSEKREQYTPSRFDIDAGGYINSRYSYQLIDVEFSCVKDDVSSQTFKFTHLLWLKDAQQQ</sequence>
<dbReference type="InterPro" id="IPR012902">
    <property type="entry name" value="N_methyl_site"/>
</dbReference>
<comment type="caution">
    <text evidence="2">The sequence shown here is derived from an EMBL/GenBank/DDBJ whole genome shotgun (WGS) entry which is preliminary data.</text>
</comment>
<dbReference type="GeneID" id="58229460"/>
<dbReference type="OrthoDB" id="5772040at2"/>
<dbReference type="EMBL" id="JXXZ01000010">
    <property type="protein sequence ID" value="KJY98681.1"/>
    <property type="molecule type" value="Genomic_DNA"/>
</dbReference>
<reference evidence="2 3" key="1">
    <citation type="journal article" date="2015" name="BMC Genomics">
        <title>Genome mining reveals unlocked bioactive potential of marine Gram-negative bacteria.</title>
        <authorList>
            <person name="Machado H."/>
            <person name="Sonnenschein E.C."/>
            <person name="Melchiorsen J."/>
            <person name="Gram L."/>
        </authorList>
    </citation>
    <scope>NUCLEOTIDE SEQUENCE [LARGE SCALE GENOMIC DNA]</scope>
    <source>
        <strain evidence="2 3">S3137</strain>
    </source>
</reference>
<dbReference type="RefSeq" id="WP_045980372.1">
    <property type="nucleotide sequence ID" value="NZ_CP023396.1"/>
</dbReference>
<keyword evidence="3" id="KW-1185">Reference proteome</keyword>
<accession>A0A0F4PHP9</accession>
<protein>
    <recommendedName>
        <fullName evidence="4">Prepilin-type N-terminal cleavage/methylation domain-containing protein</fullName>
    </recommendedName>
</protein>
<dbReference type="AlphaFoldDB" id="A0A0F4PHP9"/>
<evidence type="ECO:0000256" key="1">
    <source>
        <dbReference type="SAM" id="Phobius"/>
    </source>
</evidence>